<dbReference type="OrthoDB" id="5314997at2759"/>
<comment type="caution">
    <text evidence="1">The sequence shown here is derived from an EMBL/GenBank/DDBJ whole genome shotgun (WGS) entry which is preliminary data.</text>
</comment>
<reference evidence="1 2" key="1">
    <citation type="submission" date="2017-03" db="EMBL/GenBank/DDBJ databases">
        <title>Genomes of endolithic fungi from Antarctica.</title>
        <authorList>
            <person name="Coleine C."/>
            <person name="Masonjones S."/>
            <person name="Stajich J.E."/>
        </authorList>
    </citation>
    <scope>NUCLEOTIDE SEQUENCE [LARGE SCALE GENOMIC DNA]</scope>
    <source>
        <strain evidence="1 2">CCFEE 5311</strain>
    </source>
</reference>
<protein>
    <recommendedName>
        <fullName evidence="3">F-box domain-containing protein</fullName>
    </recommendedName>
</protein>
<sequence length="405" mass="45644">MPLIRYSRCSTDELKTFAIARNIQVSPPHAFRHRRPSRADHINALKQADKDFRFRFLDLAPELRNRIYRELLLFHDSYSCRPRILATCKTIHSEAGAILYRDNLIEIKLRRGATDGYWDSMVIAHGKDCGRLSMFGSADDLTAYQWPDFLLRAQWIRVSTTFESMLSNAKDVRQQPVANRDKQDINYALYSLCSFLQDKHCLVAIEVDVGTNMSTILADPGPGTDEEVAHGVLSPLQLLGPLSLFHIINSDGSVTQLTQSSFPVHARLQGGVLGPLQSMLYEFDACHTLLPFSQSSVELHGPLHRPLITQAVRGFDAHAYRMAVSQNELKMTTVLCTSDFESKCSVINCDLRSHMDEWNLDVLEEALTLKILGPQMASVKNILEQWRSCRGRRKELEEAGGGLAA</sequence>
<dbReference type="AlphaFoldDB" id="A0A4U0V9J8"/>
<accession>A0A4U0V9J8</accession>
<evidence type="ECO:0000313" key="2">
    <source>
        <dbReference type="Proteomes" id="UP000310066"/>
    </source>
</evidence>
<name>A0A4U0V9J8_9PEZI</name>
<evidence type="ECO:0008006" key="3">
    <source>
        <dbReference type="Google" id="ProtNLM"/>
    </source>
</evidence>
<proteinExistence type="predicted"/>
<dbReference type="Proteomes" id="UP000310066">
    <property type="component" value="Unassembled WGS sequence"/>
</dbReference>
<dbReference type="EMBL" id="NAJP01000011">
    <property type="protein sequence ID" value="TKA45561.1"/>
    <property type="molecule type" value="Genomic_DNA"/>
</dbReference>
<gene>
    <name evidence="1" type="ORF">B0A54_04100</name>
</gene>
<organism evidence="1 2">
    <name type="scientific">Friedmanniomyces endolithicus</name>
    <dbReference type="NCBI Taxonomy" id="329885"/>
    <lineage>
        <taxon>Eukaryota</taxon>
        <taxon>Fungi</taxon>
        <taxon>Dikarya</taxon>
        <taxon>Ascomycota</taxon>
        <taxon>Pezizomycotina</taxon>
        <taxon>Dothideomycetes</taxon>
        <taxon>Dothideomycetidae</taxon>
        <taxon>Mycosphaerellales</taxon>
        <taxon>Teratosphaeriaceae</taxon>
        <taxon>Friedmanniomyces</taxon>
    </lineage>
</organism>
<evidence type="ECO:0000313" key="1">
    <source>
        <dbReference type="EMBL" id="TKA45561.1"/>
    </source>
</evidence>